<feature type="region of interest" description="Disordered" evidence="1">
    <location>
        <begin position="109"/>
        <end position="135"/>
    </location>
</feature>
<protein>
    <recommendedName>
        <fullName evidence="2">Phytase-like domain-containing protein</fullName>
    </recommendedName>
</protein>
<evidence type="ECO:0000259" key="2">
    <source>
        <dbReference type="Pfam" id="PF13449"/>
    </source>
</evidence>
<evidence type="ECO:0000256" key="1">
    <source>
        <dbReference type="SAM" id="MobiDB-lite"/>
    </source>
</evidence>
<gene>
    <name evidence="3" type="ORF">AVDCRST_MAG62-1381</name>
</gene>
<name>A0A6J4TKY6_9SPHN</name>
<organism evidence="3">
    <name type="scientific">uncultured Sphingomonas sp</name>
    <dbReference type="NCBI Taxonomy" id="158754"/>
    <lineage>
        <taxon>Bacteria</taxon>
        <taxon>Pseudomonadati</taxon>
        <taxon>Pseudomonadota</taxon>
        <taxon>Alphaproteobacteria</taxon>
        <taxon>Sphingomonadales</taxon>
        <taxon>Sphingomonadaceae</taxon>
        <taxon>Sphingomonas</taxon>
        <taxon>environmental samples</taxon>
    </lineage>
</organism>
<dbReference type="EMBL" id="CADCWB010000167">
    <property type="protein sequence ID" value="CAA9525055.1"/>
    <property type="molecule type" value="Genomic_DNA"/>
</dbReference>
<dbReference type="SUPFAM" id="SSF101898">
    <property type="entry name" value="NHL repeat"/>
    <property type="match status" value="1"/>
</dbReference>
<dbReference type="PANTHER" id="PTHR37957:SF1">
    <property type="entry name" value="PHYTASE-LIKE DOMAIN-CONTAINING PROTEIN"/>
    <property type="match status" value="1"/>
</dbReference>
<feature type="domain" description="Phytase-like" evidence="2">
    <location>
        <begin position="30"/>
        <end position="387"/>
    </location>
</feature>
<dbReference type="AlphaFoldDB" id="A0A6J4TKY6"/>
<proteinExistence type="predicted"/>
<reference evidence="3" key="1">
    <citation type="submission" date="2020-02" db="EMBL/GenBank/DDBJ databases">
        <authorList>
            <person name="Meier V. D."/>
        </authorList>
    </citation>
    <scope>NUCLEOTIDE SEQUENCE</scope>
    <source>
        <strain evidence="3">AVDCRST_MAG62</strain>
    </source>
</reference>
<evidence type="ECO:0000313" key="3">
    <source>
        <dbReference type="EMBL" id="CAA9525055.1"/>
    </source>
</evidence>
<dbReference type="InterPro" id="IPR027372">
    <property type="entry name" value="Phytase-like_dom"/>
</dbReference>
<accession>A0A6J4TKY6</accession>
<dbReference type="Pfam" id="PF13449">
    <property type="entry name" value="Phytase-like"/>
    <property type="match status" value="1"/>
</dbReference>
<dbReference type="PANTHER" id="PTHR37957">
    <property type="entry name" value="BLR7070 PROTEIN"/>
    <property type="match status" value="1"/>
</dbReference>
<sequence length="405" mass="43631">MDSPRFTRLRFTDEVLATLPFPKRALRIVRGLGSGLTRTPDGRLFAVGDRGPNLKVKLAVETYGMDGVSHAKGSAKIMPALEVGPAIAELRIVGDAVELVRAIPLKGQDGRPLTGLPTPGSANSRMEPALRPDGSPHVPDPGGIDSEGLAVARDGSFWIGEEYGPSLLRVSPDGKVRARWVPHGTEASFAGAPYSVEAVLPRLAAARQVNRGFEAIALSDDGARLHLAFQSPLAHPDQQAHAAAAHVRLWTIDTSAGVLLAQYLYPLDEPTSFRRDSAKEPVQRSDIKVSELLCVGANRLLVLERGSETTKLYLVQLDPTCVLTDEHAVAETRPTVEELSAGGSLDLPVLAKRLLLSTDEHPEVSADLEGMVMLDERTLLLVNDNDFGIEDVGTAFWRIELPQPL</sequence>